<proteinExistence type="predicted"/>
<sequence>MAITHQPLDREVSLFDGQYIPAIEWQTAPQDRLEISVYLNHLLIGEMVPNTNAKTHWPEGEHDPSEYNKDHESGSGNDHELVTSRSRSSNGVRNPLDDRYRPFIKKNQSSRGARLLLMTGLHQPSRGGVLLLMAGPSRSSRGERTPVDNPGRPVIKRRMPPLDDQTALAIERRRPPLDGQSVPVIERSTHSS</sequence>
<dbReference type="AlphaFoldDB" id="A0A2N5S1M3"/>
<comment type="caution">
    <text evidence="2">The sequence shown here is derived from an EMBL/GenBank/DDBJ whole genome shotgun (WGS) entry which is preliminary data.</text>
</comment>
<dbReference type="Proteomes" id="UP000235388">
    <property type="component" value="Unassembled WGS sequence"/>
</dbReference>
<dbReference type="EMBL" id="PGCJ01001254">
    <property type="protein sequence ID" value="PLW07122.1"/>
    <property type="molecule type" value="Genomic_DNA"/>
</dbReference>
<feature type="region of interest" description="Disordered" evidence="1">
    <location>
        <begin position="136"/>
        <end position="192"/>
    </location>
</feature>
<evidence type="ECO:0000256" key="1">
    <source>
        <dbReference type="SAM" id="MobiDB-lite"/>
    </source>
</evidence>
<accession>A0A2N5S1M3</accession>
<feature type="compositionally biased region" description="Basic and acidic residues" evidence="1">
    <location>
        <begin position="56"/>
        <end position="82"/>
    </location>
</feature>
<name>A0A2N5S1M3_9BASI</name>
<reference evidence="2 3" key="1">
    <citation type="submission" date="2017-11" db="EMBL/GenBank/DDBJ databases">
        <title>De novo assembly and phasing of dikaryotic genomes from two isolates of Puccinia coronata f. sp. avenae, the causal agent of oat crown rust.</title>
        <authorList>
            <person name="Miller M.E."/>
            <person name="Zhang Y."/>
            <person name="Omidvar V."/>
            <person name="Sperschneider J."/>
            <person name="Schwessinger B."/>
            <person name="Raley C."/>
            <person name="Palmer J.M."/>
            <person name="Garnica D."/>
            <person name="Upadhyaya N."/>
            <person name="Rathjen J."/>
            <person name="Taylor J.M."/>
            <person name="Park R.F."/>
            <person name="Dodds P.N."/>
            <person name="Hirsch C.D."/>
            <person name="Kianian S.F."/>
            <person name="Figueroa M."/>
        </authorList>
    </citation>
    <scope>NUCLEOTIDE SEQUENCE [LARGE SCALE GENOMIC DNA]</scope>
    <source>
        <strain evidence="2">12NC29</strain>
    </source>
</reference>
<evidence type="ECO:0000313" key="2">
    <source>
        <dbReference type="EMBL" id="PLW07122.1"/>
    </source>
</evidence>
<protein>
    <submittedName>
        <fullName evidence="2">Uncharacterized protein</fullName>
    </submittedName>
</protein>
<feature type="compositionally biased region" description="Polar residues" evidence="1">
    <location>
        <begin position="83"/>
        <end position="92"/>
    </location>
</feature>
<evidence type="ECO:0000313" key="3">
    <source>
        <dbReference type="Proteomes" id="UP000235388"/>
    </source>
</evidence>
<keyword evidence="3" id="KW-1185">Reference proteome</keyword>
<feature type="region of interest" description="Disordered" evidence="1">
    <location>
        <begin position="53"/>
        <end position="105"/>
    </location>
</feature>
<gene>
    <name evidence="2" type="ORF">PCANC_27960</name>
</gene>
<organism evidence="2 3">
    <name type="scientific">Puccinia coronata f. sp. avenae</name>
    <dbReference type="NCBI Taxonomy" id="200324"/>
    <lineage>
        <taxon>Eukaryota</taxon>
        <taxon>Fungi</taxon>
        <taxon>Dikarya</taxon>
        <taxon>Basidiomycota</taxon>
        <taxon>Pucciniomycotina</taxon>
        <taxon>Pucciniomycetes</taxon>
        <taxon>Pucciniales</taxon>
        <taxon>Pucciniaceae</taxon>
        <taxon>Puccinia</taxon>
    </lineage>
</organism>